<protein>
    <submittedName>
        <fullName evidence="1">CDP-archaeol synthase</fullName>
    </submittedName>
</protein>
<organism evidence="1 2">
    <name type="scientific">Dubosiella muris</name>
    <dbReference type="NCBI Taxonomy" id="3038133"/>
    <lineage>
        <taxon>Bacteria</taxon>
        <taxon>Bacillati</taxon>
        <taxon>Bacillota</taxon>
        <taxon>Erysipelotrichia</taxon>
        <taxon>Erysipelotrichales</taxon>
        <taxon>Erysipelotrichaceae</taxon>
        <taxon>Dubosiella</taxon>
    </lineage>
</organism>
<name>A0AC61R7A3_9FIRM</name>
<gene>
    <name evidence="1" type="ORF">E5336_06665</name>
</gene>
<sequence length="255" mass="28415">MKTRILTAILIILVVAFPVFYGSWPLELLALFIVCAGAWEWMRILPGFSNWSWLLVVAIGGVLGARFVPGSWLFVLVACVVLFLWGLPVFMERFSIVDANSLVVFFVLFSLFYISMGEIIANHMYLWTIVFATYGSDTGAYFIGRAFGRHKMNPRISPKKSWEGFFGGVVSGAIISIALSSLYWSNLNVTVNVLLCLLCPVFAELGDLCFSAIKRHFGIKDFSNLLPGHGGVLDRVDSLLINILVFGVLFHIFLI</sequence>
<reference evidence="1" key="1">
    <citation type="submission" date="2019-04" db="EMBL/GenBank/DDBJ databases">
        <title>Microbes associate with the intestines of laboratory mice.</title>
        <authorList>
            <person name="Navarre W."/>
            <person name="Wong E."/>
            <person name="Huang K."/>
            <person name="Tropini C."/>
            <person name="Ng K."/>
            <person name="Yu B."/>
        </authorList>
    </citation>
    <scope>NUCLEOTIDE SEQUENCE</scope>
    <source>
        <strain evidence="1">NM09_H32</strain>
    </source>
</reference>
<accession>A0AC61R7A3</accession>
<dbReference type="EMBL" id="SRYG01000012">
    <property type="protein sequence ID" value="TGY65897.1"/>
    <property type="molecule type" value="Genomic_DNA"/>
</dbReference>
<evidence type="ECO:0000313" key="2">
    <source>
        <dbReference type="Proteomes" id="UP000308836"/>
    </source>
</evidence>
<proteinExistence type="predicted"/>
<dbReference type="Proteomes" id="UP000308836">
    <property type="component" value="Unassembled WGS sequence"/>
</dbReference>
<comment type="caution">
    <text evidence="1">The sequence shown here is derived from an EMBL/GenBank/DDBJ whole genome shotgun (WGS) entry which is preliminary data.</text>
</comment>
<evidence type="ECO:0000313" key="1">
    <source>
        <dbReference type="EMBL" id="TGY65897.1"/>
    </source>
</evidence>
<keyword evidence="2" id="KW-1185">Reference proteome</keyword>